<sequence length="47" mass="5349">MNDHDFNFYWLDQGIVAIRKRVSAGTVLGIGIWIKAKIAESESKNKK</sequence>
<dbReference type="Proteomes" id="UP000028681">
    <property type="component" value="Chromosome"/>
</dbReference>
<gene>
    <name evidence="1" type="ORF">ETEE_2679</name>
</gene>
<dbReference type="RefSeq" id="WP_156126160.1">
    <property type="nucleotide sequence ID" value="NZ_CP006664.1"/>
</dbReference>
<dbReference type="KEGG" id="ete:ETEE_2679"/>
<evidence type="ECO:0000313" key="2">
    <source>
        <dbReference type="Proteomes" id="UP000028681"/>
    </source>
</evidence>
<dbReference type="HOGENOM" id="CLU_3167480_0_0_6"/>
<proteinExistence type="predicted"/>
<protein>
    <submittedName>
        <fullName evidence="1">Uncharacterized protein</fullName>
    </submittedName>
</protein>
<dbReference type="EMBL" id="CP006664">
    <property type="protein sequence ID" value="AIJ09112.1"/>
    <property type="molecule type" value="Genomic_DNA"/>
</dbReference>
<dbReference type="GeneID" id="43502521"/>
<reference evidence="1 2" key="1">
    <citation type="journal article" date="2012" name="PLoS ONE">
        <title>Edwardsiella comparative phylogenomics reveal the new intra/inter-species taxonomic relationships, virulence evolution and niche adaptation mechanisms.</title>
        <authorList>
            <person name="Yang M."/>
            <person name="Lv Y."/>
            <person name="Xiao J."/>
            <person name="Wu H."/>
            <person name="Zheng H."/>
            <person name="Liu Q."/>
            <person name="Zhang Y."/>
            <person name="Wang Q."/>
        </authorList>
    </citation>
    <scope>NUCLEOTIDE SEQUENCE [LARGE SCALE GENOMIC DNA]</scope>
    <source>
        <strain evidence="2">080813</strain>
    </source>
</reference>
<accession>A0A076LR17</accession>
<evidence type="ECO:0000313" key="1">
    <source>
        <dbReference type="EMBL" id="AIJ09112.1"/>
    </source>
</evidence>
<dbReference type="AlphaFoldDB" id="A0A076LR17"/>
<name>A0A076LR17_9GAMM</name>
<organism evidence="1 2">
    <name type="scientific">Edwardsiella anguillarum ET080813</name>
    <dbReference type="NCBI Taxonomy" id="667120"/>
    <lineage>
        <taxon>Bacteria</taxon>
        <taxon>Pseudomonadati</taxon>
        <taxon>Pseudomonadota</taxon>
        <taxon>Gammaproteobacteria</taxon>
        <taxon>Enterobacterales</taxon>
        <taxon>Hafniaceae</taxon>
        <taxon>Edwardsiella</taxon>
    </lineage>
</organism>